<proteinExistence type="inferred from homology"/>
<evidence type="ECO:0000256" key="4">
    <source>
        <dbReference type="ARBA" id="ARBA00022438"/>
    </source>
</evidence>
<evidence type="ECO:0000256" key="5">
    <source>
        <dbReference type="ARBA" id="ARBA00022670"/>
    </source>
</evidence>
<dbReference type="Proteomes" id="UP001161422">
    <property type="component" value="Unassembled WGS sequence"/>
</dbReference>
<organism evidence="11 12">
    <name type="scientific">Paraferrimonas sedimenticola</name>
    <dbReference type="NCBI Taxonomy" id="375674"/>
    <lineage>
        <taxon>Bacteria</taxon>
        <taxon>Pseudomonadati</taxon>
        <taxon>Pseudomonadota</taxon>
        <taxon>Gammaproteobacteria</taxon>
        <taxon>Alteromonadales</taxon>
        <taxon>Ferrimonadaceae</taxon>
        <taxon>Paraferrimonas</taxon>
    </lineage>
</organism>
<evidence type="ECO:0000313" key="12">
    <source>
        <dbReference type="Proteomes" id="UP001161422"/>
    </source>
</evidence>
<dbReference type="GO" id="GO:0070006">
    <property type="term" value="F:metalloaminopeptidase activity"/>
    <property type="evidence" value="ECO:0007669"/>
    <property type="project" value="InterPro"/>
</dbReference>
<dbReference type="SUPFAM" id="SSF53187">
    <property type="entry name" value="Zn-dependent exopeptidases"/>
    <property type="match status" value="1"/>
</dbReference>
<keyword evidence="9" id="KW-0732">Signal</keyword>
<accession>A0AA37RUJ1</accession>
<evidence type="ECO:0000313" key="11">
    <source>
        <dbReference type="EMBL" id="GLP95596.1"/>
    </source>
</evidence>
<feature type="binding site" evidence="8">
    <location>
        <position position="279"/>
    </location>
    <ligand>
        <name>Mn(2+)</name>
        <dbReference type="ChEBI" id="CHEBI:29035"/>
        <label>2</label>
    </ligand>
</feature>
<name>A0AA37RUJ1_9GAMM</name>
<reference evidence="11" key="2">
    <citation type="submission" date="2023-01" db="EMBL/GenBank/DDBJ databases">
        <title>Draft genome sequence of Paraferrimonas sedimenticola strain NBRC 101628.</title>
        <authorList>
            <person name="Sun Q."/>
            <person name="Mori K."/>
        </authorList>
    </citation>
    <scope>NUCLEOTIDE SEQUENCE</scope>
    <source>
        <strain evidence="11">NBRC 101628</strain>
    </source>
</reference>
<dbReference type="PANTHER" id="PTHR11963">
    <property type="entry name" value="LEUCINE AMINOPEPTIDASE-RELATED"/>
    <property type="match status" value="1"/>
</dbReference>
<evidence type="ECO:0000256" key="8">
    <source>
        <dbReference type="HAMAP-Rule" id="MF_00181"/>
    </source>
</evidence>
<dbReference type="Pfam" id="PF02789">
    <property type="entry name" value="Peptidase_M17_N"/>
    <property type="match status" value="1"/>
</dbReference>
<dbReference type="PRINTS" id="PR00481">
    <property type="entry name" value="LAMNOPPTDASE"/>
</dbReference>
<feature type="binding site" evidence="8">
    <location>
        <position position="302"/>
    </location>
    <ligand>
        <name>Mn(2+)</name>
        <dbReference type="ChEBI" id="CHEBI:29035"/>
        <label>2</label>
    </ligand>
</feature>
<dbReference type="AlphaFoldDB" id="A0AA37RUJ1"/>
<keyword evidence="8" id="KW-0479">Metal-binding</keyword>
<feature type="active site" evidence="8">
    <location>
        <position position="365"/>
    </location>
</feature>
<feature type="binding site" evidence="8">
    <location>
        <position position="284"/>
    </location>
    <ligand>
        <name>Mn(2+)</name>
        <dbReference type="ChEBI" id="CHEBI:29035"/>
        <label>2</label>
    </ligand>
</feature>
<keyword evidence="12" id="KW-1185">Reference proteome</keyword>
<keyword evidence="8" id="KW-0963">Cytoplasm</keyword>
<dbReference type="InterPro" id="IPR011356">
    <property type="entry name" value="Leucine_aapep/pepB"/>
</dbReference>
<dbReference type="GO" id="GO:0006508">
    <property type="term" value="P:proteolysis"/>
    <property type="evidence" value="ECO:0007669"/>
    <property type="project" value="UniProtKB-KW"/>
</dbReference>
<dbReference type="SUPFAM" id="SSF52949">
    <property type="entry name" value="Macro domain-like"/>
    <property type="match status" value="1"/>
</dbReference>
<keyword evidence="6 8" id="KW-0378">Hydrolase</keyword>
<dbReference type="InterPro" id="IPR000819">
    <property type="entry name" value="Peptidase_M17_C"/>
</dbReference>
<dbReference type="InterPro" id="IPR008283">
    <property type="entry name" value="Peptidase_M17_N"/>
</dbReference>
<evidence type="ECO:0000256" key="1">
    <source>
        <dbReference type="ARBA" id="ARBA00000135"/>
    </source>
</evidence>
<reference evidence="11" key="1">
    <citation type="journal article" date="2014" name="Int. J. Syst. Evol. Microbiol.">
        <title>Complete genome sequence of Corynebacterium casei LMG S-19264T (=DSM 44701T), isolated from a smear-ripened cheese.</title>
        <authorList>
            <consortium name="US DOE Joint Genome Institute (JGI-PGF)"/>
            <person name="Walter F."/>
            <person name="Albersmeier A."/>
            <person name="Kalinowski J."/>
            <person name="Ruckert C."/>
        </authorList>
    </citation>
    <scope>NUCLEOTIDE SEQUENCE</scope>
    <source>
        <strain evidence="11">NBRC 101628</strain>
    </source>
</reference>
<feature type="signal peptide" evidence="9">
    <location>
        <begin position="1"/>
        <end position="24"/>
    </location>
</feature>
<feature type="binding site" evidence="8">
    <location>
        <position position="361"/>
    </location>
    <ligand>
        <name>Mn(2+)</name>
        <dbReference type="ChEBI" id="CHEBI:29035"/>
        <label>1</label>
    </ligand>
</feature>
<evidence type="ECO:0000256" key="2">
    <source>
        <dbReference type="ARBA" id="ARBA00000967"/>
    </source>
</evidence>
<dbReference type="Gene3D" id="3.40.630.10">
    <property type="entry name" value="Zn peptidases"/>
    <property type="match status" value="1"/>
</dbReference>
<dbReference type="EC" id="3.4.11.1" evidence="8"/>
<comment type="catalytic activity">
    <reaction evidence="1 8">
        <text>Release of an N-terminal amino acid, Xaa-|-Yaa-, in which Xaa is preferably Leu, but may be other amino acids including Pro although not Arg or Lys, and Yaa may be Pro. Amino acid amides and methyl esters are also readily hydrolyzed, but rates on arylamides are exceedingly low.</text>
        <dbReference type="EC" id="3.4.11.1"/>
    </reaction>
</comment>
<dbReference type="Gene3D" id="3.40.220.10">
    <property type="entry name" value="Leucine Aminopeptidase, subunit E, domain 1"/>
    <property type="match status" value="1"/>
</dbReference>
<evidence type="ECO:0000259" key="10">
    <source>
        <dbReference type="PROSITE" id="PS00631"/>
    </source>
</evidence>
<dbReference type="InterPro" id="IPR043472">
    <property type="entry name" value="Macro_dom-like"/>
</dbReference>
<dbReference type="GO" id="GO:0030145">
    <property type="term" value="F:manganese ion binding"/>
    <property type="evidence" value="ECO:0007669"/>
    <property type="project" value="UniProtKB-UniRule"/>
</dbReference>
<keyword evidence="5 8" id="KW-0645">Protease</keyword>
<feature type="domain" description="Cytosol aminopeptidase" evidence="10">
    <location>
        <begin position="359"/>
        <end position="366"/>
    </location>
</feature>
<evidence type="ECO:0000256" key="9">
    <source>
        <dbReference type="SAM" id="SignalP"/>
    </source>
</evidence>
<dbReference type="PANTHER" id="PTHR11963:SF23">
    <property type="entry name" value="CYTOSOL AMINOPEPTIDASE"/>
    <property type="match status" value="1"/>
</dbReference>
<feature type="binding site" evidence="8">
    <location>
        <position position="363"/>
    </location>
    <ligand>
        <name>Mn(2+)</name>
        <dbReference type="ChEBI" id="CHEBI:29035"/>
        <label>1</label>
    </ligand>
</feature>
<protein>
    <recommendedName>
        <fullName evidence="8">Probable cytosol aminopeptidase</fullName>
        <ecNumber evidence="8">3.4.11.1</ecNumber>
    </recommendedName>
    <alternativeName>
        <fullName evidence="8">Leucine aminopeptidase</fullName>
        <shortName evidence="8">LAP</shortName>
        <ecNumber evidence="8">3.4.11.10</ecNumber>
    </alternativeName>
    <alternativeName>
        <fullName evidence="8">Leucyl aminopeptidase</fullName>
    </alternativeName>
</protein>
<feature type="binding site" evidence="8">
    <location>
        <position position="284"/>
    </location>
    <ligand>
        <name>Mn(2+)</name>
        <dbReference type="ChEBI" id="CHEBI:29035"/>
        <label>1</label>
    </ligand>
</feature>
<evidence type="ECO:0000256" key="3">
    <source>
        <dbReference type="ARBA" id="ARBA00009528"/>
    </source>
</evidence>
<evidence type="ECO:0000256" key="7">
    <source>
        <dbReference type="ARBA" id="ARBA00023211"/>
    </source>
</evidence>
<feature type="binding site" evidence="8">
    <location>
        <position position="363"/>
    </location>
    <ligand>
        <name>Mn(2+)</name>
        <dbReference type="ChEBI" id="CHEBI:29035"/>
        <label>2</label>
    </ligand>
</feature>
<comment type="caution">
    <text evidence="11">The sequence shown here is derived from an EMBL/GenBank/DDBJ whole genome shotgun (WGS) entry which is preliminary data.</text>
</comment>
<dbReference type="PROSITE" id="PS00631">
    <property type="entry name" value="CYTOSOL_AP"/>
    <property type="match status" value="1"/>
</dbReference>
<gene>
    <name evidence="11" type="primary">pepA1</name>
    <name evidence="8" type="synonym">pepA</name>
    <name evidence="11" type="ORF">GCM10007895_09020</name>
</gene>
<sequence>MRNFKLWQPVLALFVSALATGVNATSVSFENKVQGKSFARVVFQYADGSGNAPANLGKDSQQQLTTAKSVYDFSGKLGSTAKLVAPAGDDTMQVVVMGLGDSEQLDQAKAVSIGGKLAQLFAHKEIRNVDIVLKGLESKLPSQELAANIAHGVSLGSYRFNEYLPQATAPNNAYRLVLDEKKQASSLYSQLRAVESGVFLARDLVNLNGGDLTPVEFAQTAQDELSDLNVEVQVFSDEQIKAMKMGLLHAVGQGSVSGSRLVIAHYKGSNDKPIALVGKGVTFDTGGYNLKTNASIAAMKTDMAGAAAVLGTIKALAAQNAKVNVIGVMPLAHNMVSETALIPGDVLTSMAGKTVEIINTDAEGRLVMADAMWHVQQEYQPEILINIATLTGSKIRAVGNRYAGLFSDDMELVNQLTDSGSRVNEELWRLPLAYGDMLDSSIADTTNLGSGGPGASTAAMFLKLFVKEDTRWAHIDIAGNARVRKTKDETPVGANGFGVRLFVEWLNAN</sequence>
<dbReference type="GO" id="GO:0005737">
    <property type="term" value="C:cytoplasm"/>
    <property type="evidence" value="ECO:0007669"/>
    <property type="project" value="UniProtKB-SubCell"/>
</dbReference>
<comment type="cofactor">
    <cofactor evidence="8">
        <name>Mn(2+)</name>
        <dbReference type="ChEBI" id="CHEBI:29035"/>
    </cofactor>
    <text evidence="8">Binds 2 manganese ions per subunit.</text>
</comment>
<dbReference type="InterPro" id="IPR023042">
    <property type="entry name" value="Peptidase_M17_leu_NH2_pept"/>
</dbReference>
<evidence type="ECO:0000256" key="6">
    <source>
        <dbReference type="ARBA" id="ARBA00022801"/>
    </source>
</evidence>
<feature type="chain" id="PRO_5041397590" description="Probable cytosol aminopeptidase" evidence="9">
    <location>
        <begin position="25"/>
        <end position="509"/>
    </location>
</feature>
<dbReference type="EC" id="3.4.11.10" evidence="8"/>
<dbReference type="RefSeq" id="WP_095505592.1">
    <property type="nucleotide sequence ID" value="NZ_BSNC01000003.1"/>
</dbReference>
<comment type="similarity">
    <text evidence="3 8">Belongs to the peptidase M17 family.</text>
</comment>
<dbReference type="Pfam" id="PF00883">
    <property type="entry name" value="Peptidase_M17"/>
    <property type="match status" value="1"/>
</dbReference>
<dbReference type="HAMAP" id="MF_00181">
    <property type="entry name" value="Cytosol_peptidase_M17"/>
    <property type="match status" value="1"/>
</dbReference>
<keyword evidence="4 8" id="KW-0031">Aminopeptidase</keyword>
<dbReference type="CDD" id="cd00433">
    <property type="entry name" value="Peptidase_M17"/>
    <property type="match status" value="1"/>
</dbReference>
<keyword evidence="7 8" id="KW-0464">Manganese</keyword>
<comment type="catalytic activity">
    <reaction evidence="2 8">
        <text>Release of an N-terminal amino acid, preferentially leucine, but not glutamic or aspartic acids.</text>
        <dbReference type="EC" id="3.4.11.10"/>
    </reaction>
</comment>
<feature type="active site" evidence="8">
    <location>
        <position position="291"/>
    </location>
</feature>
<comment type="subcellular location">
    <subcellularLocation>
        <location evidence="8">Cytoplasm</location>
    </subcellularLocation>
</comment>
<dbReference type="EMBL" id="BSNC01000003">
    <property type="protein sequence ID" value="GLP95596.1"/>
    <property type="molecule type" value="Genomic_DNA"/>
</dbReference>
<comment type="function">
    <text evidence="8">Presumably involved in the processing and regular turnover of intracellular proteins. Catalyzes the removal of unsubstituted N-terminal amino acids from various peptides.</text>
</comment>